<evidence type="ECO:0000313" key="1">
    <source>
        <dbReference type="EMBL" id="KAI3709631.1"/>
    </source>
</evidence>
<keyword evidence="2" id="KW-1185">Reference proteome</keyword>
<dbReference type="Proteomes" id="UP001055811">
    <property type="component" value="Linkage Group LG07"/>
</dbReference>
<sequence length="355" mass="40228">MAYSRPSLAVETPTIHLGGKEHIIRTGCGSVSVIVYGDQGKPPLITYPDLALNHLSCFQGLFFCHHAASLLLQNFCIYHITPPGHEVGAAPICIDDPVPSIEDLSDQILVVLNHFRLGSVMCMGAMAGAYILTQFAIKYSERVTGLILISPICRAPSWNEWFYNKFMSNVLYYYGINDLLKELLIHRYFSKEVCGNINLEVPESDIVRACRKLLDERDSNNVRRFLQAINRRRDLTEELKRLECRTIIFVGDSSPFHNEALHINANLGETRFAFVEVHACGSMVTEEQPHAMLIPLDTFLMGYEWYKPYRFMGIPRSPLGPRCIAPELLYPEKMGVKLRPIKTRVSPLRPRAKSS</sequence>
<name>A0ACB9AJF6_CICIN</name>
<reference evidence="2" key="1">
    <citation type="journal article" date="2022" name="Mol. Ecol. Resour.">
        <title>The genomes of chicory, endive, great burdock and yacon provide insights into Asteraceae palaeo-polyploidization history and plant inulin production.</title>
        <authorList>
            <person name="Fan W."/>
            <person name="Wang S."/>
            <person name="Wang H."/>
            <person name="Wang A."/>
            <person name="Jiang F."/>
            <person name="Liu H."/>
            <person name="Zhao H."/>
            <person name="Xu D."/>
            <person name="Zhang Y."/>
        </authorList>
    </citation>
    <scope>NUCLEOTIDE SEQUENCE [LARGE SCALE GENOMIC DNA]</scope>
    <source>
        <strain evidence="2">cv. Punajuju</strain>
    </source>
</reference>
<organism evidence="1 2">
    <name type="scientific">Cichorium intybus</name>
    <name type="common">Chicory</name>
    <dbReference type="NCBI Taxonomy" id="13427"/>
    <lineage>
        <taxon>Eukaryota</taxon>
        <taxon>Viridiplantae</taxon>
        <taxon>Streptophyta</taxon>
        <taxon>Embryophyta</taxon>
        <taxon>Tracheophyta</taxon>
        <taxon>Spermatophyta</taxon>
        <taxon>Magnoliopsida</taxon>
        <taxon>eudicotyledons</taxon>
        <taxon>Gunneridae</taxon>
        <taxon>Pentapetalae</taxon>
        <taxon>asterids</taxon>
        <taxon>campanulids</taxon>
        <taxon>Asterales</taxon>
        <taxon>Asteraceae</taxon>
        <taxon>Cichorioideae</taxon>
        <taxon>Cichorieae</taxon>
        <taxon>Cichoriinae</taxon>
        <taxon>Cichorium</taxon>
    </lineage>
</organism>
<proteinExistence type="predicted"/>
<comment type="caution">
    <text evidence="1">The sequence shown here is derived from an EMBL/GenBank/DDBJ whole genome shotgun (WGS) entry which is preliminary data.</text>
</comment>
<evidence type="ECO:0000313" key="2">
    <source>
        <dbReference type="Proteomes" id="UP001055811"/>
    </source>
</evidence>
<gene>
    <name evidence="1" type="ORF">L2E82_39397</name>
</gene>
<protein>
    <submittedName>
        <fullName evidence="1">Uncharacterized protein</fullName>
    </submittedName>
</protein>
<accession>A0ACB9AJF6</accession>
<dbReference type="EMBL" id="CM042015">
    <property type="protein sequence ID" value="KAI3709631.1"/>
    <property type="molecule type" value="Genomic_DNA"/>
</dbReference>
<reference evidence="1 2" key="2">
    <citation type="journal article" date="2022" name="Mol. Ecol. Resour.">
        <title>The genomes of chicory, endive, great burdock and yacon provide insights into Asteraceae paleo-polyploidization history and plant inulin production.</title>
        <authorList>
            <person name="Fan W."/>
            <person name="Wang S."/>
            <person name="Wang H."/>
            <person name="Wang A."/>
            <person name="Jiang F."/>
            <person name="Liu H."/>
            <person name="Zhao H."/>
            <person name="Xu D."/>
            <person name="Zhang Y."/>
        </authorList>
    </citation>
    <scope>NUCLEOTIDE SEQUENCE [LARGE SCALE GENOMIC DNA]</scope>
    <source>
        <strain evidence="2">cv. Punajuju</strain>
        <tissue evidence="1">Leaves</tissue>
    </source>
</reference>